<organism evidence="2 3">
    <name type="scientific">Saitozyma podzolica</name>
    <dbReference type="NCBI Taxonomy" id="1890683"/>
    <lineage>
        <taxon>Eukaryota</taxon>
        <taxon>Fungi</taxon>
        <taxon>Dikarya</taxon>
        <taxon>Basidiomycota</taxon>
        <taxon>Agaricomycotina</taxon>
        <taxon>Tremellomycetes</taxon>
        <taxon>Tremellales</taxon>
        <taxon>Trimorphomycetaceae</taxon>
        <taxon>Saitozyma</taxon>
    </lineage>
</organism>
<reference evidence="2 3" key="1">
    <citation type="submission" date="2018-11" db="EMBL/GenBank/DDBJ databases">
        <title>Genome sequence of Saitozyma podzolica DSM 27192.</title>
        <authorList>
            <person name="Aliyu H."/>
            <person name="Gorte O."/>
            <person name="Ochsenreither K."/>
        </authorList>
    </citation>
    <scope>NUCLEOTIDE SEQUENCE [LARGE SCALE GENOMIC DNA]</scope>
    <source>
        <strain evidence="2 3">DSM 27192</strain>
    </source>
</reference>
<proteinExistence type="predicted"/>
<feature type="compositionally biased region" description="Basic and acidic residues" evidence="1">
    <location>
        <begin position="557"/>
        <end position="574"/>
    </location>
</feature>
<evidence type="ECO:0008006" key="4">
    <source>
        <dbReference type="Google" id="ProtNLM"/>
    </source>
</evidence>
<feature type="compositionally biased region" description="Polar residues" evidence="1">
    <location>
        <begin position="577"/>
        <end position="595"/>
    </location>
</feature>
<feature type="region of interest" description="Disordered" evidence="1">
    <location>
        <begin position="329"/>
        <end position="375"/>
    </location>
</feature>
<name>A0A427YSM2_9TREE</name>
<dbReference type="AlphaFoldDB" id="A0A427YSM2"/>
<keyword evidence="3" id="KW-1185">Reference proteome</keyword>
<evidence type="ECO:0000313" key="3">
    <source>
        <dbReference type="Proteomes" id="UP000279259"/>
    </source>
</evidence>
<feature type="region of interest" description="Disordered" evidence="1">
    <location>
        <begin position="52"/>
        <end position="104"/>
    </location>
</feature>
<dbReference type="EMBL" id="RSCD01000003">
    <property type="protein sequence ID" value="RSH94082.1"/>
    <property type="molecule type" value="Genomic_DNA"/>
</dbReference>
<feature type="compositionally biased region" description="Basic and acidic residues" evidence="1">
    <location>
        <begin position="596"/>
        <end position="621"/>
    </location>
</feature>
<dbReference type="Proteomes" id="UP000279259">
    <property type="component" value="Unassembled WGS sequence"/>
</dbReference>
<feature type="compositionally biased region" description="Low complexity" evidence="1">
    <location>
        <begin position="89"/>
        <end position="104"/>
    </location>
</feature>
<protein>
    <recommendedName>
        <fullName evidence="4">DNA binding protein Ncp1</fullName>
    </recommendedName>
</protein>
<feature type="region of interest" description="Disordered" evidence="1">
    <location>
        <begin position="216"/>
        <end position="308"/>
    </location>
</feature>
<gene>
    <name evidence="2" type="ORF">EHS25_006736</name>
</gene>
<evidence type="ECO:0000256" key="1">
    <source>
        <dbReference type="SAM" id="MobiDB-lite"/>
    </source>
</evidence>
<dbReference type="OrthoDB" id="3267800at2759"/>
<accession>A0A427YSM2</accession>
<comment type="caution">
    <text evidence="2">The sequence shown here is derived from an EMBL/GenBank/DDBJ whole genome shotgun (WGS) entry which is preliminary data.</text>
</comment>
<sequence>MGIPPSLIYSRRTDRSPWSSTEDLIKTASEAVQLGLVGLLSRPVLKAIFPSEQDLSDSYDPSATKSIDAAQAQKPLSARSDTSTTPPETVIASPISSTPSSPTVRGPPIIVPAGSLPPLHPAAEEFHEVGVAEQAPIKHEYVPDLYSPGKTYPIIMATTVTEAPTGSILNGHHDADLAKRADGLSLNGDRPASRASYRNVVPNGDYNMVEPNQLKQDSIAGSDVRPSLSQRPSRSYVKPIPIVTTYEPELPDNASINKRQSVGAGGGSVRAPSVKRTSSKTGSVRAPSVKGSVANGRPPSVTGSRAGHAGEGFIAGAVGGAAVGEVLSSDRQRDLQQGTGEESRPRSRLSLHDNGPVPREERAMSPRPRSAFGHRPEPRLVSVVEDQQEGAYDGRESRAGGMLGRSGTVVSRANTLGRNGTLSRSVNGGIVGSRKGAFGRGAGASIGTQPEEVLGRDDIHARAELSERILDDATLRRLSTMEKKDAKRLSKVIKSEGKAEARAVQGSIKELERISKLQREAAAAEVKSQQRLTKWTSKEHKARLRFLKEKERYERIEGELRNAENDYEERRDHAAGLTSQMADPSRRTSCGSSNRADADADGVIRKTQELDDLRAQKAADD</sequence>
<evidence type="ECO:0000313" key="2">
    <source>
        <dbReference type="EMBL" id="RSH94082.1"/>
    </source>
</evidence>
<feature type="region of interest" description="Disordered" evidence="1">
    <location>
        <begin position="557"/>
        <end position="621"/>
    </location>
</feature>